<organism evidence="3 4">
    <name type="scientific">Tritrichomonas musculus</name>
    <dbReference type="NCBI Taxonomy" id="1915356"/>
    <lineage>
        <taxon>Eukaryota</taxon>
        <taxon>Metamonada</taxon>
        <taxon>Parabasalia</taxon>
        <taxon>Tritrichomonadida</taxon>
        <taxon>Tritrichomonadidae</taxon>
        <taxon>Tritrichomonas</taxon>
    </lineage>
</organism>
<feature type="domain" description="E2F/DP family winged-helix DNA-binding" evidence="2">
    <location>
        <begin position="15"/>
        <end position="80"/>
    </location>
</feature>
<comment type="similarity">
    <text evidence="1">Belongs to the E2F/DP family.</text>
</comment>
<dbReference type="InterPro" id="IPR003316">
    <property type="entry name" value="E2F_WHTH_DNA-bd_dom"/>
</dbReference>
<comment type="caution">
    <text evidence="3">The sequence shown here is derived from an EMBL/GenBank/DDBJ whole genome shotgun (WGS) entry which is preliminary data.</text>
</comment>
<dbReference type="EMBL" id="JAPFFF010000006">
    <property type="protein sequence ID" value="KAK8887272.1"/>
    <property type="molecule type" value="Genomic_DNA"/>
</dbReference>
<gene>
    <name evidence="3" type="ORF">M9Y10_038310</name>
</gene>
<dbReference type="Gene3D" id="1.10.10.10">
    <property type="entry name" value="Winged helix-like DNA-binding domain superfamily/Winged helix DNA-binding domain"/>
    <property type="match status" value="1"/>
</dbReference>
<dbReference type="GO" id="GO:0003677">
    <property type="term" value="F:DNA binding"/>
    <property type="evidence" value="ECO:0007669"/>
    <property type="project" value="UniProtKB-KW"/>
</dbReference>
<keyword evidence="4" id="KW-1185">Reference proteome</keyword>
<evidence type="ECO:0000256" key="1">
    <source>
        <dbReference type="RuleBase" id="RU003796"/>
    </source>
</evidence>
<reference evidence="3 4" key="1">
    <citation type="submission" date="2024-04" db="EMBL/GenBank/DDBJ databases">
        <title>Tritrichomonas musculus Genome.</title>
        <authorList>
            <person name="Alves-Ferreira E."/>
            <person name="Grigg M."/>
            <person name="Lorenzi H."/>
            <person name="Galac M."/>
        </authorList>
    </citation>
    <scope>NUCLEOTIDE SEQUENCE [LARGE SCALE GENOMIC DNA]</scope>
    <source>
        <strain evidence="3 4">EAF2021</strain>
    </source>
</reference>
<dbReference type="InterPro" id="IPR036388">
    <property type="entry name" value="WH-like_DNA-bd_sf"/>
</dbReference>
<keyword evidence="1" id="KW-0539">Nucleus</keyword>
<accession>A0ABR2K814</accession>
<keyword evidence="1" id="KW-0804">Transcription</keyword>
<dbReference type="InterPro" id="IPR036390">
    <property type="entry name" value="WH_DNA-bd_sf"/>
</dbReference>
<sequence length="261" mass="30506">MKLGNHNIGSLNKKKQKVDFSQFIETIIARKESDTDKTIEFNMISEEVGIEKRRLYDLMNVFCSCGVCVKTDAHFYQWKGLNQVEITLLNLIKARESQGIIYKNFQQLFPLPESPSIGLLTTTLLSLFLYLGTQTLILHEVSKFLTSDVKKEKQITRRLYLVTYLLEQMKVLKHGNKNGEYEINYNVNQIVKKALNEISHNDDFPPYSIEYQLNRFDDSYILNVHQTRYIEYLSIIRNRSHNQSSNIEALKTNIPKQMIEV</sequence>
<evidence type="ECO:0000259" key="2">
    <source>
        <dbReference type="SMART" id="SM01372"/>
    </source>
</evidence>
<keyword evidence="1 3" id="KW-0238">DNA-binding</keyword>
<dbReference type="SUPFAM" id="SSF46785">
    <property type="entry name" value="Winged helix' DNA-binding domain"/>
    <property type="match status" value="1"/>
</dbReference>
<comment type="subcellular location">
    <subcellularLocation>
        <location evidence="1">Nucleus</location>
    </subcellularLocation>
</comment>
<evidence type="ECO:0000313" key="3">
    <source>
        <dbReference type="EMBL" id="KAK8887272.1"/>
    </source>
</evidence>
<keyword evidence="1" id="KW-0805">Transcription regulation</keyword>
<dbReference type="Pfam" id="PF02319">
    <property type="entry name" value="WHD_E2F_TDP"/>
    <property type="match status" value="1"/>
</dbReference>
<protein>
    <submittedName>
        <fullName evidence="3">E2F/DP winged-helix DNA-binding domain</fullName>
    </submittedName>
</protein>
<name>A0ABR2K814_9EUKA</name>
<proteinExistence type="inferred from homology"/>
<dbReference type="SMART" id="SM01372">
    <property type="entry name" value="E2F_TDP"/>
    <property type="match status" value="1"/>
</dbReference>
<evidence type="ECO:0000313" key="4">
    <source>
        <dbReference type="Proteomes" id="UP001470230"/>
    </source>
</evidence>
<dbReference type="Proteomes" id="UP001470230">
    <property type="component" value="Unassembled WGS sequence"/>
</dbReference>